<evidence type="ECO:0000313" key="2">
    <source>
        <dbReference type="Proteomes" id="UP000006329"/>
    </source>
</evidence>
<dbReference type="AlphaFoldDB" id="A0A0E2BQN6"/>
<protein>
    <submittedName>
        <fullName evidence="1">Uncharacterized protein</fullName>
    </submittedName>
</protein>
<organism evidence="1 2">
    <name type="scientific">Leptospira santarosai str. MOR084</name>
    <dbReference type="NCBI Taxonomy" id="1049984"/>
    <lineage>
        <taxon>Bacteria</taxon>
        <taxon>Pseudomonadati</taxon>
        <taxon>Spirochaetota</taxon>
        <taxon>Spirochaetia</taxon>
        <taxon>Leptospirales</taxon>
        <taxon>Leptospiraceae</taxon>
        <taxon>Leptospira</taxon>
    </lineage>
</organism>
<reference evidence="1" key="1">
    <citation type="submission" date="2012-10" db="EMBL/GenBank/DDBJ databases">
        <authorList>
            <person name="Harkins D.M."/>
            <person name="Durkin A.S."/>
            <person name="Brinkac L.M."/>
            <person name="Haft D.H."/>
            <person name="Selengut J.D."/>
            <person name="Sanka R."/>
            <person name="DePew J."/>
            <person name="Purushe J."/>
            <person name="Matthias M.A."/>
            <person name="Vinetz J.M."/>
            <person name="Sutton G.G."/>
            <person name="Nierman W.C."/>
            <person name="Fouts D.E."/>
        </authorList>
    </citation>
    <scope>NUCLEOTIDE SEQUENCE [LARGE SCALE GENOMIC DNA]</scope>
    <source>
        <strain evidence="1">MOR084</strain>
    </source>
</reference>
<dbReference type="Proteomes" id="UP000006329">
    <property type="component" value="Unassembled WGS sequence"/>
</dbReference>
<evidence type="ECO:0000313" key="1">
    <source>
        <dbReference type="EMBL" id="EKO33732.1"/>
    </source>
</evidence>
<proteinExistence type="predicted"/>
<comment type="caution">
    <text evidence="1">The sequence shown here is derived from an EMBL/GenBank/DDBJ whole genome shotgun (WGS) entry which is preliminary data.</text>
</comment>
<dbReference type="RefSeq" id="WP_004484778.1">
    <property type="nucleotide sequence ID" value="NZ_AHON02000044.1"/>
</dbReference>
<name>A0A0E2BQN6_9LEPT</name>
<keyword evidence="2" id="KW-1185">Reference proteome</keyword>
<dbReference type="EMBL" id="AHON02000044">
    <property type="protein sequence ID" value="EKO33732.1"/>
    <property type="molecule type" value="Genomic_DNA"/>
</dbReference>
<accession>A0A0E2BQN6</accession>
<gene>
    <name evidence="1" type="ORF">LEP1GSC179_2440</name>
</gene>
<sequence length="61" mass="7335">MLFVFSLVFSRDGNYGFFSKKLYMKLFVETDESKTLSKLKLEFRIGFKSFRTGLRNFKNFE</sequence>